<evidence type="ECO:0000256" key="1">
    <source>
        <dbReference type="ARBA" id="ARBA00004141"/>
    </source>
</evidence>
<accession>A0A2M9G337</accession>
<feature type="transmembrane region" description="Helical" evidence="6">
    <location>
        <begin position="93"/>
        <end position="113"/>
    </location>
</feature>
<evidence type="ECO:0000313" key="8">
    <source>
        <dbReference type="EMBL" id="PJK30132.1"/>
    </source>
</evidence>
<feature type="transmembrane region" description="Helical" evidence="6">
    <location>
        <begin position="294"/>
        <end position="327"/>
    </location>
</feature>
<feature type="transmembrane region" description="Helical" evidence="6">
    <location>
        <begin position="431"/>
        <end position="451"/>
    </location>
</feature>
<evidence type="ECO:0000256" key="2">
    <source>
        <dbReference type="ARBA" id="ARBA00022692"/>
    </source>
</evidence>
<keyword evidence="2 6" id="KW-0812">Transmembrane</keyword>
<comment type="subcellular location">
    <subcellularLocation>
        <location evidence="1">Membrane</location>
        <topology evidence="1">Multi-pass membrane protein</topology>
    </subcellularLocation>
</comment>
<evidence type="ECO:0000259" key="7">
    <source>
        <dbReference type="Pfam" id="PF04932"/>
    </source>
</evidence>
<feature type="transmembrane region" description="Helical" evidence="6">
    <location>
        <begin position="271"/>
        <end position="287"/>
    </location>
</feature>
<dbReference type="PANTHER" id="PTHR37422:SF13">
    <property type="entry name" value="LIPOPOLYSACCHARIDE BIOSYNTHESIS PROTEIN PA4999-RELATED"/>
    <property type="match status" value="1"/>
</dbReference>
<feature type="region of interest" description="Disordered" evidence="5">
    <location>
        <begin position="1"/>
        <end position="31"/>
    </location>
</feature>
<feature type="transmembrane region" description="Helical" evidence="6">
    <location>
        <begin position="463"/>
        <end position="496"/>
    </location>
</feature>
<comment type="caution">
    <text evidence="8">The sequence shown here is derived from an EMBL/GenBank/DDBJ whole genome shotgun (WGS) entry which is preliminary data.</text>
</comment>
<sequence>MLAQRRRRTEHEPAARQHLALGPPRQHPVRDRCTHGEVLPSSHSINRYRRGTALARGDCASGNEELAARTRLKQLRRRIRRSQKVPSMTAIRLGPRLAQTAVILMALFLPWLAFPSDRAMAWLIAPAVLAFLAAWVPGRREFRASRPGLPLILAIAALAAITLLALLSPGWGESTYRPGMEKLAGRAGPALLAGIVLLWCAARAPLDGVRLRPWLTAGCSIAALIALADMLSGRWLLRLRLAVAEGGWDGALLDRANSYEPADFLARFNDFWMLATLALTLLAVTSGRRWAPPLVLAALMAASLLTISETSLVMALAGLIAALLVLAAGRAGVLAIMASVLAAILTTPWLFPLLDRATGALFAGGSTLTHKIRERSEIWAALAKTVPERFWLGHGIGYQRVHGDYPGPNVFYGPEGIWHPHSIFVQIWQDLGLAGAALLCVLAGGVFLAILRASPVLRPGFTALAVMVLAALGAAHSIWLGWWLCAFFMLAALAVVLARREGEA</sequence>
<dbReference type="PANTHER" id="PTHR37422">
    <property type="entry name" value="TEICHURONIC ACID BIOSYNTHESIS PROTEIN TUAE"/>
    <property type="match status" value="1"/>
</dbReference>
<evidence type="ECO:0000256" key="3">
    <source>
        <dbReference type="ARBA" id="ARBA00022989"/>
    </source>
</evidence>
<name>A0A2M9G337_9PROT</name>
<reference evidence="8 9" key="1">
    <citation type="submission" date="2017-11" db="EMBL/GenBank/DDBJ databases">
        <title>Draft genome sequence of Rhizobiales bacterium SY3-13.</title>
        <authorList>
            <person name="Sun C."/>
        </authorList>
    </citation>
    <scope>NUCLEOTIDE SEQUENCE [LARGE SCALE GENOMIC DNA]</scope>
    <source>
        <strain evidence="8 9">SY3-13</strain>
    </source>
</reference>
<dbReference type="GO" id="GO:0016020">
    <property type="term" value="C:membrane"/>
    <property type="evidence" value="ECO:0007669"/>
    <property type="project" value="UniProtKB-SubCell"/>
</dbReference>
<dbReference type="Pfam" id="PF04932">
    <property type="entry name" value="Wzy_C"/>
    <property type="match status" value="1"/>
</dbReference>
<protein>
    <recommendedName>
        <fullName evidence="7">O-antigen ligase-related domain-containing protein</fullName>
    </recommendedName>
</protein>
<feature type="transmembrane region" description="Helical" evidence="6">
    <location>
        <begin position="183"/>
        <end position="202"/>
    </location>
</feature>
<organism evidence="8 9">
    <name type="scientific">Minwuia thermotolerans</name>
    <dbReference type="NCBI Taxonomy" id="2056226"/>
    <lineage>
        <taxon>Bacteria</taxon>
        <taxon>Pseudomonadati</taxon>
        <taxon>Pseudomonadota</taxon>
        <taxon>Alphaproteobacteria</taxon>
        <taxon>Minwuiales</taxon>
        <taxon>Minwuiaceae</taxon>
        <taxon>Minwuia</taxon>
    </lineage>
</organism>
<dbReference type="InterPro" id="IPR007016">
    <property type="entry name" value="O-antigen_ligase-rel_domated"/>
</dbReference>
<keyword evidence="9" id="KW-1185">Reference proteome</keyword>
<dbReference type="AlphaFoldDB" id="A0A2M9G337"/>
<dbReference type="InterPro" id="IPR051533">
    <property type="entry name" value="WaaL-like"/>
</dbReference>
<feature type="transmembrane region" description="Helical" evidence="6">
    <location>
        <begin position="148"/>
        <end position="171"/>
    </location>
</feature>
<evidence type="ECO:0000313" key="9">
    <source>
        <dbReference type="Proteomes" id="UP000229498"/>
    </source>
</evidence>
<feature type="transmembrane region" description="Helical" evidence="6">
    <location>
        <begin position="333"/>
        <end position="351"/>
    </location>
</feature>
<keyword evidence="4 6" id="KW-0472">Membrane</keyword>
<evidence type="ECO:0000256" key="6">
    <source>
        <dbReference type="SAM" id="Phobius"/>
    </source>
</evidence>
<feature type="domain" description="O-antigen ligase-related" evidence="7">
    <location>
        <begin position="295"/>
        <end position="439"/>
    </location>
</feature>
<proteinExistence type="predicted"/>
<dbReference type="Proteomes" id="UP000229498">
    <property type="component" value="Unassembled WGS sequence"/>
</dbReference>
<evidence type="ECO:0000256" key="4">
    <source>
        <dbReference type="ARBA" id="ARBA00023136"/>
    </source>
</evidence>
<evidence type="ECO:0000256" key="5">
    <source>
        <dbReference type="SAM" id="MobiDB-lite"/>
    </source>
</evidence>
<dbReference type="EMBL" id="PHIG01000031">
    <property type="protein sequence ID" value="PJK30132.1"/>
    <property type="molecule type" value="Genomic_DNA"/>
</dbReference>
<feature type="transmembrane region" description="Helical" evidence="6">
    <location>
        <begin position="119"/>
        <end position="136"/>
    </location>
</feature>
<keyword evidence="3 6" id="KW-1133">Transmembrane helix</keyword>
<gene>
    <name evidence="8" type="ORF">CVT23_08575</name>
</gene>